<protein>
    <recommendedName>
        <fullName evidence="2">SCP2 domain-containing protein</fullName>
    </recommendedName>
</protein>
<dbReference type="AlphaFoldDB" id="A0AAD4DBZ9"/>
<dbReference type="EMBL" id="JAAAIL010000642">
    <property type="protein sequence ID" value="KAG0274167.1"/>
    <property type="molecule type" value="Genomic_DNA"/>
</dbReference>
<comment type="caution">
    <text evidence="3">The sequence shown here is derived from an EMBL/GenBank/DDBJ whole genome shotgun (WGS) entry which is preliminary data.</text>
</comment>
<feature type="compositionally biased region" description="Acidic residues" evidence="1">
    <location>
        <begin position="357"/>
        <end position="369"/>
    </location>
</feature>
<sequence length="390" mass="42545">MSNKPSAKAIAKLNASILFPAIRSEIIANPSLFAIRGFFIFNITKKTVPMTEWYLLFQGFDAPAVVSQKRPDVPKAKRDEDPIPVAILQIEDSDLLNFMSGGLTGSRGIVSGRIKIAGAIELAEQLEQIFLKAKGQEKTLAYLEQKRGRSEKARARLSSPTSFSTSPPSSSSVALSEHKPVPAAQSKVHDLARRFSAISKQSIADSNSNSNNLGLPPNQRGRSGSFGRTEGSKVSGLLNKFAEPKSTSVTNAAGVRVATTAKDGKQQMEERQAQAAETTHEHELEREVGEDMEKEIKSNLNVTDVLTDSVLQLDLDLDLVDIPLSNSNVNSNNKDAHVNELDGDELGKGRVAAKEKEEEEEEEEEEEPASNESEIHRDGEETVKAVEQEQ</sequence>
<name>A0AAD4DBZ9_9FUNG</name>
<feature type="domain" description="SCP2" evidence="2">
    <location>
        <begin position="36"/>
        <end position="130"/>
    </location>
</feature>
<dbReference type="SUPFAM" id="SSF55718">
    <property type="entry name" value="SCP-like"/>
    <property type="match status" value="1"/>
</dbReference>
<accession>A0AAD4DBZ9</accession>
<keyword evidence="4" id="KW-1185">Reference proteome</keyword>
<organism evidence="3 4">
    <name type="scientific">Linnemannia exigua</name>
    <dbReference type="NCBI Taxonomy" id="604196"/>
    <lineage>
        <taxon>Eukaryota</taxon>
        <taxon>Fungi</taxon>
        <taxon>Fungi incertae sedis</taxon>
        <taxon>Mucoromycota</taxon>
        <taxon>Mortierellomycotina</taxon>
        <taxon>Mortierellomycetes</taxon>
        <taxon>Mortierellales</taxon>
        <taxon>Mortierellaceae</taxon>
        <taxon>Linnemannia</taxon>
    </lineage>
</organism>
<feature type="compositionally biased region" description="Basic and acidic residues" evidence="1">
    <location>
        <begin position="145"/>
        <end position="154"/>
    </location>
</feature>
<evidence type="ECO:0000313" key="4">
    <source>
        <dbReference type="Proteomes" id="UP001194580"/>
    </source>
</evidence>
<dbReference type="InterPro" id="IPR003033">
    <property type="entry name" value="SCP2_sterol-bd_dom"/>
</dbReference>
<evidence type="ECO:0000313" key="3">
    <source>
        <dbReference type="EMBL" id="KAG0274167.1"/>
    </source>
</evidence>
<feature type="compositionally biased region" description="Low complexity" evidence="1">
    <location>
        <begin position="158"/>
        <end position="172"/>
    </location>
</feature>
<dbReference type="Pfam" id="PF02036">
    <property type="entry name" value="SCP2"/>
    <property type="match status" value="1"/>
</dbReference>
<evidence type="ECO:0000256" key="1">
    <source>
        <dbReference type="SAM" id="MobiDB-lite"/>
    </source>
</evidence>
<dbReference type="Gene3D" id="3.30.1050.10">
    <property type="entry name" value="SCP2 sterol-binding domain"/>
    <property type="match status" value="1"/>
</dbReference>
<feature type="region of interest" description="Disordered" evidence="1">
    <location>
        <begin position="325"/>
        <end position="390"/>
    </location>
</feature>
<dbReference type="Proteomes" id="UP001194580">
    <property type="component" value="Unassembled WGS sequence"/>
</dbReference>
<feature type="region of interest" description="Disordered" evidence="1">
    <location>
        <begin position="202"/>
        <end position="232"/>
    </location>
</feature>
<feature type="region of interest" description="Disordered" evidence="1">
    <location>
        <begin position="145"/>
        <end position="188"/>
    </location>
</feature>
<reference evidence="3" key="1">
    <citation type="journal article" date="2020" name="Fungal Divers.">
        <title>Resolving the Mortierellaceae phylogeny through synthesis of multi-gene phylogenetics and phylogenomics.</title>
        <authorList>
            <person name="Vandepol N."/>
            <person name="Liber J."/>
            <person name="Desiro A."/>
            <person name="Na H."/>
            <person name="Kennedy M."/>
            <person name="Barry K."/>
            <person name="Grigoriev I.V."/>
            <person name="Miller A.N."/>
            <person name="O'Donnell K."/>
            <person name="Stajich J.E."/>
            <person name="Bonito G."/>
        </authorList>
    </citation>
    <scope>NUCLEOTIDE SEQUENCE</scope>
    <source>
        <strain evidence="3">NRRL 28262</strain>
    </source>
</reference>
<feature type="compositionally biased region" description="Basic and acidic residues" evidence="1">
    <location>
        <begin position="373"/>
        <end position="390"/>
    </location>
</feature>
<dbReference type="InterPro" id="IPR036527">
    <property type="entry name" value="SCP2_sterol-bd_dom_sf"/>
</dbReference>
<feature type="region of interest" description="Disordered" evidence="1">
    <location>
        <begin position="270"/>
        <end position="291"/>
    </location>
</feature>
<feature type="compositionally biased region" description="Basic and acidic residues" evidence="1">
    <location>
        <begin position="334"/>
        <end position="356"/>
    </location>
</feature>
<proteinExistence type="predicted"/>
<gene>
    <name evidence="3" type="ORF">BGZ95_010049</name>
</gene>
<evidence type="ECO:0000259" key="2">
    <source>
        <dbReference type="Pfam" id="PF02036"/>
    </source>
</evidence>